<dbReference type="InterPro" id="IPR017475">
    <property type="entry name" value="EPS_sugar_tfrase"/>
</dbReference>
<dbReference type="Pfam" id="PF13727">
    <property type="entry name" value="CoA_binding_3"/>
    <property type="match status" value="1"/>
</dbReference>
<feature type="transmembrane region" description="Helical" evidence="7">
    <location>
        <begin position="7"/>
        <end position="27"/>
    </location>
</feature>
<evidence type="ECO:0000313" key="10">
    <source>
        <dbReference type="Proteomes" id="UP001225378"/>
    </source>
</evidence>
<organism evidence="9 10">
    <name type="scientific">Methylomarinum roseum</name>
    <dbReference type="NCBI Taxonomy" id="3067653"/>
    <lineage>
        <taxon>Bacteria</taxon>
        <taxon>Pseudomonadati</taxon>
        <taxon>Pseudomonadota</taxon>
        <taxon>Gammaproteobacteria</taxon>
        <taxon>Methylococcales</taxon>
        <taxon>Methylococcaceae</taxon>
        <taxon>Methylomarinum</taxon>
    </lineage>
</organism>
<dbReference type="Proteomes" id="UP001225378">
    <property type="component" value="Chromosome"/>
</dbReference>
<dbReference type="KEGG" id="mech:Q9L42_011040"/>
<evidence type="ECO:0000256" key="2">
    <source>
        <dbReference type="ARBA" id="ARBA00006464"/>
    </source>
</evidence>
<dbReference type="NCBIfam" id="TIGR03025">
    <property type="entry name" value="EPS_sugtrans"/>
    <property type="match status" value="1"/>
</dbReference>
<evidence type="ECO:0000256" key="1">
    <source>
        <dbReference type="ARBA" id="ARBA00004141"/>
    </source>
</evidence>
<dbReference type="Pfam" id="PF02397">
    <property type="entry name" value="Bac_transf"/>
    <property type="match status" value="1"/>
</dbReference>
<evidence type="ECO:0000256" key="4">
    <source>
        <dbReference type="ARBA" id="ARBA00022692"/>
    </source>
</evidence>
<reference evidence="9 10" key="1">
    <citation type="journal article" date="2024" name="Microbiology">
        <title>Methylomarinum rosea sp. nov., a novel halophilic methanotrophic bacterium from the hypersaline Lake Elton.</title>
        <authorList>
            <person name="Suleimanov R.Z."/>
            <person name="Oshkin I.Y."/>
            <person name="Danilova O.V."/>
            <person name="Suzina N.E."/>
            <person name="Dedysh S.N."/>
        </authorList>
    </citation>
    <scope>NUCLEOTIDE SEQUENCE [LARGE SCALE GENOMIC DNA]</scope>
    <source>
        <strain evidence="9 10">Ch1-1</strain>
    </source>
</reference>
<feature type="transmembrane region" description="Helical" evidence="7">
    <location>
        <begin position="80"/>
        <end position="102"/>
    </location>
</feature>
<dbReference type="GO" id="GO:0016020">
    <property type="term" value="C:membrane"/>
    <property type="evidence" value="ECO:0007669"/>
    <property type="project" value="UniProtKB-SubCell"/>
</dbReference>
<evidence type="ECO:0000256" key="5">
    <source>
        <dbReference type="ARBA" id="ARBA00022989"/>
    </source>
</evidence>
<dbReference type="InterPro" id="IPR017464">
    <property type="entry name" value="Sugar_tfrase_EpsB_2"/>
</dbReference>
<evidence type="ECO:0000256" key="3">
    <source>
        <dbReference type="ARBA" id="ARBA00022679"/>
    </source>
</evidence>
<keyword evidence="4 7" id="KW-0812">Transmembrane</keyword>
<dbReference type="GO" id="GO:0016780">
    <property type="term" value="F:phosphotransferase activity, for other substituted phosphate groups"/>
    <property type="evidence" value="ECO:0007669"/>
    <property type="project" value="TreeGrafter"/>
</dbReference>
<dbReference type="InterPro" id="IPR003362">
    <property type="entry name" value="Bact_transf"/>
</dbReference>
<gene>
    <name evidence="9" type="ORF">Q9L42_011040</name>
</gene>
<sequence length="462" mass="53229">MIRIFRHYISGVYLGLFLLEYALFFLSMRYGHDFRFMYTDSWYSDEYVGLSSIIFATVLSLSNIGIGLYRRSISWNDYKLLSRVGISFTVAAIALIIVYYAIPAFTIARSVLVYALAFSFVGMLALRYLFYRYVKVNKLQKKILVIGAGQKAKKLINSNDHYLHKGFQVCGCMALEGADKAVDGVDILTQPSELLPFVRETGVDEIVVAIDDRRSRLPMDELLDCKVYGVDVVDLLTFYEREKAIIDLENLYPSWFIFSDGFAGGDFRAMQKRLVDILASLFLLAVSWPFMLAVAIAIMLESRFKGPILYRQTRVGELNENFEVMKFRSMRTDAEMNGARMASENDDRVTKVGAVIRKYRLDELPQIWNVLRGDMSFVGPRPERPQFVDQFAESIPYYRKRHRVKPGITGWAQLCYPYGANEYDAIQKLQYDLYYVKNYSLFLDLIIIIHTVEVILWGKGAR</sequence>
<feature type="transmembrane region" description="Helical" evidence="7">
    <location>
        <begin position="277"/>
        <end position="300"/>
    </location>
</feature>
<evidence type="ECO:0000256" key="6">
    <source>
        <dbReference type="ARBA" id="ARBA00023136"/>
    </source>
</evidence>
<dbReference type="Gene3D" id="3.40.50.720">
    <property type="entry name" value="NAD(P)-binding Rossmann-like Domain"/>
    <property type="match status" value="1"/>
</dbReference>
<keyword evidence="3" id="KW-0808">Transferase</keyword>
<dbReference type="PANTHER" id="PTHR30576:SF0">
    <property type="entry name" value="UNDECAPRENYL-PHOSPHATE N-ACETYLGALACTOSAMINYL 1-PHOSPHATE TRANSFERASE-RELATED"/>
    <property type="match status" value="1"/>
</dbReference>
<protein>
    <submittedName>
        <fullName evidence="9">TIGR03013 family XrtA/PEP-CTERM system glycosyltransferase</fullName>
    </submittedName>
</protein>
<evidence type="ECO:0000313" key="9">
    <source>
        <dbReference type="EMBL" id="XBS18912.1"/>
    </source>
</evidence>
<dbReference type="RefSeq" id="WP_305908354.1">
    <property type="nucleotide sequence ID" value="NZ_CP157743.1"/>
</dbReference>
<keyword evidence="6 7" id="KW-0472">Membrane</keyword>
<feature type="domain" description="Bacterial sugar transferase" evidence="8">
    <location>
        <begin position="272"/>
        <end position="456"/>
    </location>
</feature>
<feature type="transmembrane region" description="Helical" evidence="7">
    <location>
        <begin position="108"/>
        <end position="130"/>
    </location>
</feature>
<keyword evidence="5 7" id="KW-1133">Transmembrane helix</keyword>
<dbReference type="EMBL" id="CP157743">
    <property type="protein sequence ID" value="XBS18912.1"/>
    <property type="molecule type" value="Genomic_DNA"/>
</dbReference>
<proteinExistence type="inferred from homology"/>
<keyword evidence="10" id="KW-1185">Reference proteome</keyword>
<dbReference type="AlphaFoldDB" id="A0AAU7NPM0"/>
<comment type="similarity">
    <text evidence="2">Belongs to the bacterial sugar transferase family.</text>
</comment>
<dbReference type="NCBIfam" id="TIGR03013">
    <property type="entry name" value="EpsB_2"/>
    <property type="match status" value="1"/>
</dbReference>
<accession>A0AAU7NPM0</accession>
<dbReference type="PANTHER" id="PTHR30576">
    <property type="entry name" value="COLANIC BIOSYNTHESIS UDP-GLUCOSE LIPID CARRIER TRANSFERASE"/>
    <property type="match status" value="1"/>
</dbReference>
<name>A0AAU7NPM0_9GAMM</name>
<evidence type="ECO:0000259" key="8">
    <source>
        <dbReference type="Pfam" id="PF02397"/>
    </source>
</evidence>
<feature type="transmembrane region" description="Helical" evidence="7">
    <location>
        <begin position="47"/>
        <end position="68"/>
    </location>
</feature>
<comment type="subcellular location">
    <subcellularLocation>
        <location evidence="1">Membrane</location>
        <topology evidence="1">Multi-pass membrane protein</topology>
    </subcellularLocation>
</comment>
<evidence type="ECO:0000256" key="7">
    <source>
        <dbReference type="SAM" id="Phobius"/>
    </source>
</evidence>